<evidence type="ECO:0000313" key="1">
    <source>
        <dbReference type="EMBL" id="KAE8723350.1"/>
    </source>
</evidence>
<dbReference type="GO" id="GO:0003723">
    <property type="term" value="F:RNA binding"/>
    <property type="evidence" value="ECO:0007669"/>
    <property type="project" value="InterPro"/>
</dbReference>
<dbReference type="PANTHER" id="PTHR47926">
    <property type="entry name" value="PENTATRICOPEPTIDE REPEAT-CONTAINING PROTEIN"/>
    <property type="match status" value="1"/>
</dbReference>
<reference evidence="1" key="1">
    <citation type="submission" date="2019-09" db="EMBL/GenBank/DDBJ databases">
        <title>Draft genome information of white flower Hibiscus syriacus.</title>
        <authorList>
            <person name="Kim Y.-M."/>
        </authorList>
    </citation>
    <scope>NUCLEOTIDE SEQUENCE [LARGE SCALE GENOMIC DNA]</scope>
    <source>
        <strain evidence="1">YM2019G1</strain>
    </source>
</reference>
<name>A0A6A3C2F2_HIBSY</name>
<proteinExistence type="predicted"/>
<dbReference type="InterPro" id="IPR046960">
    <property type="entry name" value="PPR_At4g14850-like_plant"/>
</dbReference>
<dbReference type="AlphaFoldDB" id="A0A6A3C2F2"/>
<keyword evidence="2" id="KW-1185">Reference proteome</keyword>
<gene>
    <name evidence="1" type="ORF">F3Y22_tig00012493pilonHSYRG00042</name>
</gene>
<sequence>MIKFGVLPTPFTLQNALLNMYLQLWCFAAFISATSPFHAYGKPLHGQITGSGLESSVFIGNAHDLIYFENGDSESAEAVSSIILMEDVILWFYGFIIEWLMGRVQLDCWFKCVITGYKIDSFVFRGALSACADLAMPKQGEMVNSQAIKSGYEVEMSVCGSLIDMYARNRNLQAAKSIFSLGFYPDFKCWNATLGA</sequence>
<protein>
    <recommendedName>
        <fullName evidence="3">Pentatricopeptide repeat-containing protein</fullName>
    </recommendedName>
</protein>
<dbReference type="Proteomes" id="UP000436088">
    <property type="component" value="Unassembled WGS sequence"/>
</dbReference>
<dbReference type="Gene3D" id="1.25.40.10">
    <property type="entry name" value="Tetratricopeptide repeat domain"/>
    <property type="match status" value="1"/>
</dbReference>
<accession>A0A6A3C2F2</accession>
<dbReference type="EMBL" id="VEPZ02000533">
    <property type="protein sequence ID" value="KAE8723350.1"/>
    <property type="molecule type" value="Genomic_DNA"/>
</dbReference>
<dbReference type="GO" id="GO:0009451">
    <property type="term" value="P:RNA modification"/>
    <property type="evidence" value="ECO:0007669"/>
    <property type="project" value="InterPro"/>
</dbReference>
<comment type="caution">
    <text evidence="1">The sequence shown here is derived from an EMBL/GenBank/DDBJ whole genome shotgun (WGS) entry which is preliminary data.</text>
</comment>
<dbReference type="InterPro" id="IPR011990">
    <property type="entry name" value="TPR-like_helical_dom_sf"/>
</dbReference>
<organism evidence="1 2">
    <name type="scientific">Hibiscus syriacus</name>
    <name type="common">Rose of Sharon</name>
    <dbReference type="NCBI Taxonomy" id="106335"/>
    <lineage>
        <taxon>Eukaryota</taxon>
        <taxon>Viridiplantae</taxon>
        <taxon>Streptophyta</taxon>
        <taxon>Embryophyta</taxon>
        <taxon>Tracheophyta</taxon>
        <taxon>Spermatophyta</taxon>
        <taxon>Magnoliopsida</taxon>
        <taxon>eudicotyledons</taxon>
        <taxon>Gunneridae</taxon>
        <taxon>Pentapetalae</taxon>
        <taxon>rosids</taxon>
        <taxon>malvids</taxon>
        <taxon>Malvales</taxon>
        <taxon>Malvaceae</taxon>
        <taxon>Malvoideae</taxon>
        <taxon>Hibiscus</taxon>
    </lineage>
</organism>
<evidence type="ECO:0000313" key="2">
    <source>
        <dbReference type="Proteomes" id="UP000436088"/>
    </source>
</evidence>
<evidence type="ECO:0008006" key="3">
    <source>
        <dbReference type="Google" id="ProtNLM"/>
    </source>
</evidence>